<comment type="subcellular location">
    <subcellularLocation>
        <location evidence="1">Nucleus</location>
    </subcellularLocation>
</comment>
<protein>
    <submittedName>
        <fullName evidence="6">Uncharacterized protein</fullName>
    </submittedName>
</protein>
<sequence>MGFFDLNVPYDAASSPSGKADRVRIATKAMELGYDGVAYNRSMRGVMSERDRCSIPPLSLAALLKVAPSLSSSVSLHRGLLGLPLASAFRQYTRLTVLAETVAQAQVLNSGNPVLKTYDLVAVRPLNQAVFDHACEKSEVDIIAIDFSEKLPFRLKLPMVKTAIERGVYFEISYSSLISDPQMRRQVISTAKLLVDWTRGKNLIITSAASSVNEIRGPCDVANVLSLLGISMEQGKASISKNCRVLIANALKKKKFFKEAIRVEAMPSSERLGSEELWSGDLLKWDPLSSGDGDILLDDLKKSFSISNKVSGTVKAIDFNSIINSMSSEGFQVKDLTHGNKAAELSLDQSKTLQCAAWVVSSFTRDNESLEPGKLDGLNILSKQNQSPLFGTSTLHQIPSNKVSEKPVLLSEAVDVAEDREEIGSTKGENLYTNALEGHVNSNQVDMVRLESSQSASPDQSIAALWHENAVSEALVKDAGLQTPCCDDSKFVVSTPSIWDTIVPASLNRGVPKGLDSCAVRNGDSKEAFSGIHCATDEKTMESLDLRPREELCLVSDNLPSCEDVSESRQVRERTDDATLCEEVMHFSKCDDSIEINDESESDESLEGVSVEPQTLVQGDAGISQPNLNLMSSDEGRRGRKLRYRSVAFPLKRLLSPVLFKKKARKHRRKF</sequence>
<dbReference type="GO" id="GO:0005634">
    <property type="term" value="C:nucleus"/>
    <property type="evidence" value="ECO:0007669"/>
    <property type="project" value="UniProtKB-SubCell"/>
</dbReference>
<evidence type="ECO:0000256" key="1">
    <source>
        <dbReference type="ARBA" id="ARBA00004123"/>
    </source>
</evidence>
<dbReference type="FunFam" id="3.20.20.140:FF:000044">
    <property type="entry name" value="Polymerase/histidinol phosphatase-like protein"/>
    <property type="match status" value="1"/>
</dbReference>
<dbReference type="PANTHER" id="PTHR13031">
    <property type="entry name" value="RIBONUCLEASE P SUBUNIT P30"/>
    <property type="match status" value="1"/>
</dbReference>
<dbReference type="InterPro" id="IPR002738">
    <property type="entry name" value="RNase_P_p30"/>
</dbReference>
<organism evidence="6 7">
    <name type="scientific">Eucalyptus globulus</name>
    <name type="common">Tasmanian blue gum</name>
    <dbReference type="NCBI Taxonomy" id="34317"/>
    <lineage>
        <taxon>Eukaryota</taxon>
        <taxon>Viridiplantae</taxon>
        <taxon>Streptophyta</taxon>
        <taxon>Embryophyta</taxon>
        <taxon>Tracheophyta</taxon>
        <taxon>Spermatophyta</taxon>
        <taxon>Magnoliopsida</taxon>
        <taxon>eudicotyledons</taxon>
        <taxon>Gunneridae</taxon>
        <taxon>Pentapetalae</taxon>
        <taxon>rosids</taxon>
        <taxon>malvids</taxon>
        <taxon>Myrtales</taxon>
        <taxon>Myrtaceae</taxon>
        <taxon>Myrtoideae</taxon>
        <taxon>Eucalypteae</taxon>
        <taxon>Eucalyptus</taxon>
    </lineage>
</organism>
<keyword evidence="4" id="KW-0378">Hydrolase</keyword>
<dbReference type="Proteomes" id="UP001634007">
    <property type="component" value="Unassembled WGS sequence"/>
</dbReference>
<dbReference type="Gene3D" id="3.20.20.140">
    <property type="entry name" value="Metal-dependent hydrolases"/>
    <property type="match status" value="1"/>
</dbReference>
<accession>A0ABD3LVD7</accession>
<keyword evidence="5" id="KW-0539">Nucleus</keyword>
<keyword evidence="3" id="KW-0819">tRNA processing</keyword>
<evidence type="ECO:0000256" key="5">
    <source>
        <dbReference type="ARBA" id="ARBA00023242"/>
    </source>
</evidence>
<dbReference type="InterPro" id="IPR016195">
    <property type="entry name" value="Pol/histidinol_Pase-like"/>
</dbReference>
<proteinExistence type="inferred from homology"/>
<evidence type="ECO:0000256" key="4">
    <source>
        <dbReference type="ARBA" id="ARBA00022801"/>
    </source>
</evidence>
<reference evidence="6 7" key="1">
    <citation type="submission" date="2024-11" db="EMBL/GenBank/DDBJ databases">
        <title>Chromosome-level genome assembly of Eucalyptus globulus Labill. provides insights into its genome evolution.</title>
        <authorList>
            <person name="Li X."/>
        </authorList>
    </citation>
    <scope>NUCLEOTIDE SEQUENCE [LARGE SCALE GENOMIC DNA]</scope>
    <source>
        <strain evidence="6">CL2024</strain>
        <tissue evidence="6">Fresh tender leaves</tissue>
    </source>
</reference>
<keyword evidence="7" id="KW-1185">Reference proteome</keyword>
<comment type="similarity">
    <text evidence="2">Belongs to the eukaryotic/archaeal RNase P protein component 3 family.</text>
</comment>
<evidence type="ECO:0000256" key="2">
    <source>
        <dbReference type="ARBA" id="ARBA00007331"/>
    </source>
</evidence>
<dbReference type="EMBL" id="JBJKBG010000001">
    <property type="protein sequence ID" value="KAL3755733.1"/>
    <property type="molecule type" value="Genomic_DNA"/>
</dbReference>
<gene>
    <name evidence="6" type="ORF">ACJRO7_002740</name>
</gene>
<evidence type="ECO:0000313" key="6">
    <source>
        <dbReference type="EMBL" id="KAL3755733.1"/>
    </source>
</evidence>
<dbReference type="GO" id="GO:0016787">
    <property type="term" value="F:hydrolase activity"/>
    <property type="evidence" value="ECO:0007669"/>
    <property type="project" value="UniProtKB-KW"/>
</dbReference>
<dbReference type="SUPFAM" id="SSF89550">
    <property type="entry name" value="PHP domain-like"/>
    <property type="match status" value="1"/>
</dbReference>
<evidence type="ECO:0000256" key="3">
    <source>
        <dbReference type="ARBA" id="ARBA00022694"/>
    </source>
</evidence>
<dbReference type="GO" id="GO:0008033">
    <property type="term" value="P:tRNA processing"/>
    <property type="evidence" value="ECO:0007669"/>
    <property type="project" value="UniProtKB-KW"/>
</dbReference>
<name>A0ABD3LVD7_EUCGL</name>
<dbReference type="PANTHER" id="PTHR13031:SF0">
    <property type="entry name" value="RIBONUCLEASE P PROTEIN SUBUNIT P30"/>
    <property type="match status" value="1"/>
</dbReference>
<dbReference type="AlphaFoldDB" id="A0ABD3LVD7"/>
<dbReference type="Pfam" id="PF01876">
    <property type="entry name" value="RNase_P_p30"/>
    <property type="match status" value="1"/>
</dbReference>
<comment type="caution">
    <text evidence="6">The sequence shown here is derived from an EMBL/GenBank/DDBJ whole genome shotgun (WGS) entry which is preliminary data.</text>
</comment>
<evidence type="ECO:0000313" key="7">
    <source>
        <dbReference type="Proteomes" id="UP001634007"/>
    </source>
</evidence>